<dbReference type="Gene3D" id="2.170.130.10">
    <property type="entry name" value="TonB-dependent receptor, plug domain"/>
    <property type="match status" value="1"/>
</dbReference>
<accession>A0A5C7BCH2</accession>
<gene>
    <name evidence="9" type="ORF">ES692_01705</name>
</gene>
<dbReference type="InterPro" id="IPR036942">
    <property type="entry name" value="Beta-barrel_TonB_sf"/>
</dbReference>
<evidence type="ECO:0000256" key="6">
    <source>
        <dbReference type="ARBA" id="ARBA00023237"/>
    </source>
</evidence>
<evidence type="ECO:0000256" key="3">
    <source>
        <dbReference type="ARBA" id="ARBA00022452"/>
    </source>
</evidence>
<keyword evidence="9" id="KW-0675">Receptor</keyword>
<name>A0A5C7BCH2_9FLAO</name>
<evidence type="ECO:0000256" key="7">
    <source>
        <dbReference type="PROSITE-ProRule" id="PRU01360"/>
    </source>
</evidence>
<feature type="domain" description="TonB-dependent receptor plug" evidence="8">
    <location>
        <begin position="142"/>
        <end position="213"/>
    </location>
</feature>
<protein>
    <submittedName>
        <fullName evidence="9">TonB-dependent receptor</fullName>
    </submittedName>
</protein>
<dbReference type="InterPro" id="IPR012910">
    <property type="entry name" value="Plug_dom"/>
</dbReference>
<dbReference type="AlphaFoldDB" id="A0A5C7BCH2"/>
<dbReference type="Gene3D" id="2.40.170.20">
    <property type="entry name" value="TonB-dependent receptor, beta-barrel domain"/>
    <property type="match status" value="1"/>
</dbReference>
<dbReference type="OrthoDB" id="9803050at2"/>
<evidence type="ECO:0000256" key="2">
    <source>
        <dbReference type="ARBA" id="ARBA00022448"/>
    </source>
</evidence>
<dbReference type="GO" id="GO:0009279">
    <property type="term" value="C:cell outer membrane"/>
    <property type="evidence" value="ECO:0007669"/>
    <property type="project" value="UniProtKB-SubCell"/>
</dbReference>
<keyword evidence="2 7" id="KW-0813">Transport</keyword>
<organism evidence="9 10">
    <name type="scientific">Psychroserpens burtonensis</name>
    <dbReference type="NCBI Taxonomy" id="49278"/>
    <lineage>
        <taxon>Bacteria</taxon>
        <taxon>Pseudomonadati</taxon>
        <taxon>Bacteroidota</taxon>
        <taxon>Flavobacteriia</taxon>
        <taxon>Flavobacteriales</taxon>
        <taxon>Flavobacteriaceae</taxon>
        <taxon>Psychroserpens</taxon>
    </lineage>
</organism>
<comment type="caution">
    <text evidence="9">The sequence shown here is derived from an EMBL/GenBank/DDBJ whole genome shotgun (WGS) entry which is preliminary data.</text>
</comment>
<keyword evidence="5 7" id="KW-0472">Membrane</keyword>
<evidence type="ECO:0000313" key="9">
    <source>
        <dbReference type="EMBL" id="TXE20000.1"/>
    </source>
</evidence>
<dbReference type="SUPFAM" id="SSF56935">
    <property type="entry name" value="Porins"/>
    <property type="match status" value="1"/>
</dbReference>
<comment type="similarity">
    <text evidence="7">Belongs to the TonB-dependent receptor family.</text>
</comment>
<sequence>MAVKNKLYFLSFFFLIFSFEIYAQKTQSELPLTQLLTTLQSQYRIQFNYAQETLEGIKIIPPSKNLTLNEVLSYLEMNTTFSFQDLDGTFILVGIRDNTFDLQQLSQIVLSQYIVKGINKLNNGSYKIDFKQFDILPGLIETDVLQAVQAFPGIQSINETVSDINIRGGTHDQNLILWDGIKMYQSGHFFGLISMFNPQITQRVSVLKNGTDTKLTDGVSGTIAMETSSKINETFKGSVGLNFIDANGFADIPLSEKSSVQVAVRKSISDFAETPTYTNFFERIAQDTEVETNANDIVNSDQEFDFYDTSLRWIYNISNKDQLQVNFLTANNQLRFNENSLIDETERSRQSSLSQNSIAGALHYKRVWNETLQTTFEAYETDYELKAINANLVDQQRFQQENVVSETSVKFIANYKMNEQLQFLNGYHFVETKITNLDDVDNPRFRSLISEVLRTHGLFSQLNYNSLNKKTSLTFGLRYNYLDKFKKHILEPRFSFTYQFLNNFSFEVLGEFKHQSTSQVINFQNDFLGIEKRRWQLSNNEDIPVIRSKQVSLGLSFSKNGWLLSADTYYKYVKGITTQSQGFQNQYEFIKTSGNYDALGLDFILRKQIKKFTTWLSYSYLKSEYTFNALPEQTMPNNFDMTHAITLGANYTLEDLKLSAGLNWHSGRPITQPVSGNDISDNAINFEATNSSNLQDYLRVDISAVYAIGLWENTKADLGISVWNVLNKNNQINNFYRINDNSVSETMQSSLGITPNAVLRIHF</sequence>
<evidence type="ECO:0000259" key="8">
    <source>
        <dbReference type="Pfam" id="PF07715"/>
    </source>
</evidence>
<keyword evidence="6 7" id="KW-0998">Cell outer membrane</keyword>
<evidence type="ECO:0000256" key="4">
    <source>
        <dbReference type="ARBA" id="ARBA00022692"/>
    </source>
</evidence>
<dbReference type="PROSITE" id="PS52016">
    <property type="entry name" value="TONB_DEPENDENT_REC_3"/>
    <property type="match status" value="1"/>
</dbReference>
<dbReference type="EMBL" id="VOSB01000002">
    <property type="protein sequence ID" value="TXE20000.1"/>
    <property type="molecule type" value="Genomic_DNA"/>
</dbReference>
<comment type="subcellular location">
    <subcellularLocation>
        <location evidence="1 7">Cell outer membrane</location>
        <topology evidence="1 7">Multi-pass membrane protein</topology>
    </subcellularLocation>
</comment>
<dbReference type="STRING" id="1123037.GCA_000425305_00498"/>
<proteinExistence type="inferred from homology"/>
<evidence type="ECO:0000313" key="10">
    <source>
        <dbReference type="Proteomes" id="UP000321938"/>
    </source>
</evidence>
<reference evidence="9 10" key="1">
    <citation type="submission" date="2019-08" db="EMBL/GenBank/DDBJ databases">
        <title>Genome of Psychroserpens burtonensis ACAM 167.</title>
        <authorList>
            <person name="Bowman J.P."/>
        </authorList>
    </citation>
    <scope>NUCLEOTIDE SEQUENCE [LARGE SCALE GENOMIC DNA]</scope>
    <source>
        <strain evidence="9 10">ACAM 167</strain>
    </source>
</reference>
<keyword evidence="10" id="KW-1185">Reference proteome</keyword>
<dbReference type="InterPro" id="IPR039426">
    <property type="entry name" value="TonB-dep_rcpt-like"/>
</dbReference>
<dbReference type="Pfam" id="PF07715">
    <property type="entry name" value="Plug"/>
    <property type="match status" value="1"/>
</dbReference>
<keyword evidence="4 7" id="KW-0812">Transmembrane</keyword>
<keyword evidence="3 7" id="KW-1134">Transmembrane beta strand</keyword>
<dbReference type="Proteomes" id="UP000321938">
    <property type="component" value="Unassembled WGS sequence"/>
</dbReference>
<dbReference type="RefSeq" id="WP_028873405.1">
    <property type="nucleotide sequence ID" value="NZ_VOSB01000002.1"/>
</dbReference>
<evidence type="ECO:0000256" key="1">
    <source>
        <dbReference type="ARBA" id="ARBA00004571"/>
    </source>
</evidence>
<evidence type="ECO:0000256" key="5">
    <source>
        <dbReference type="ARBA" id="ARBA00023136"/>
    </source>
</evidence>
<dbReference type="InterPro" id="IPR037066">
    <property type="entry name" value="Plug_dom_sf"/>
</dbReference>